<dbReference type="PANTHER" id="PTHR11265:SF0">
    <property type="entry name" value="12S RRNA N4-METHYLCYTIDINE METHYLTRANSFERASE"/>
    <property type="match status" value="1"/>
</dbReference>
<dbReference type="InterPro" id="IPR002903">
    <property type="entry name" value="RsmH"/>
</dbReference>
<dbReference type="EMBL" id="JAYRBN010000091">
    <property type="protein sequence ID" value="KAL2730485.1"/>
    <property type="molecule type" value="Genomic_DNA"/>
</dbReference>
<accession>A0ABD2BCU4</accession>
<dbReference type="GO" id="GO:0032259">
    <property type="term" value="P:methylation"/>
    <property type="evidence" value="ECO:0007669"/>
    <property type="project" value="UniProtKB-KW"/>
</dbReference>
<evidence type="ECO:0000256" key="4">
    <source>
        <dbReference type="ARBA" id="ARBA00022691"/>
    </source>
</evidence>
<gene>
    <name evidence="5" type="ORF">V1477_016296</name>
</gene>
<dbReference type="HAMAP" id="MF_01007">
    <property type="entry name" value="16SrRNA_methyltr_H"/>
    <property type="match status" value="1"/>
</dbReference>
<keyword evidence="2" id="KW-0489">Methyltransferase</keyword>
<evidence type="ECO:0000313" key="5">
    <source>
        <dbReference type="EMBL" id="KAL2730485.1"/>
    </source>
</evidence>
<organism evidence="5 6">
    <name type="scientific">Vespula maculifrons</name>
    <name type="common">Eastern yellow jacket</name>
    <name type="synonym">Wasp</name>
    <dbReference type="NCBI Taxonomy" id="7453"/>
    <lineage>
        <taxon>Eukaryota</taxon>
        <taxon>Metazoa</taxon>
        <taxon>Ecdysozoa</taxon>
        <taxon>Arthropoda</taxon>
        <taxon>Hexapoda</taxon>
        <taxon>Insecta</taxon>
        <taxon>Pterygota</taxon>
        <taxon>Neoptera</taxon>
        <taxon>Endopterygota</taxon>
        <taxon>Hymenoptera</taxon>
        <taxon>Apocrita</taxon>
        <taxon>Aculeata</taxon>
        <taxon>Vespoidea</taxon>
        <taxon>Vespidae</taxon>
        <taxon>Vespinae</taxon>
        <taxon>Vespula</taxon>
    </lineage>
</organism>
<dbReference type="InterPro" id="IPR023397">
    <property type="entry name" value="SAM-dep_MeTrfase_MraW_recog"/>
</dbReference>
<dbReference type="GO" id="GO:0008168">
    <property type="term" value="F:methyltransferase activity"/>
    <property type="evidence" value="ECO:0007669"/>
    <property type="project" value="UniProtKB-KW"/>
</dbReference>
<sequence length="483" mass="55531">MAGNYRNFMKLLESWPLDKSKPGRDLSQHIRDQVKLTFSKGDITTPVDQEQCDRYYASLKRITSNHYGQIYKRNLTSTASGLTAEQSYRISVRMLKFKVNLLYIRAFRSNKLYHETKIQLYRVAKINAQYVTNKRYFSQQQDIEEQDVIKKSNGHIPAMTKEVLQYLQPSPGKIYVDMTFGAGGHTTEILKSAPNVTIFTLDRDPVAYNIAQDLSKNYPGQVIPLLGRFSDLSSLLSEHKVEKNSIDGFLFDFGCSSMQFDNAERGFSLSKNGPLDMRMDGCRCPENPTAADVIERADEIDLYHILKIYGQEKKARKIAHALIEARYMYKKLETTKELAQLVESVFDNEIRKDRLGRFSHCATKTFQALRIFVNNELNEINYGMVLAQNYLKIGGCLITISFHSLEDTVVKRHMTGNITDSMANAMPLKYLNYDKSFCIDELNDIVRSPWIMMHKHILTPSSEEINKNPRVRSAKFRAITKVK</sequence>
<dbReference type="AlphaFoldDB" id="A0ABD2BCU4"/>
<evidence type="ECO:0000256" key="1">
    <source>
        <dbReference type="ARBA" id="ARBA00010396"/>
    </source>
</evidence>
<dbReference type="Gene3D" id="3.40.50.150">
    <property type="entry name" value="Vaccinia Virus protein VP39"/>
    <property type="match status" value="1"/>
</dbReference>
<evidence type="ECO:0000313" key="6">
    <source>
        <dbReference type="Proteomes" id="UP001607303"/>
    </source>
</evidence>
<protein>
    <submittedName>
        <fullName evidence="5">Methyltransferase-like protein 15</fullName>
    </submittedName>
</protein>
<name>A0ABD2BCU4_VESMC</name>
<comment type="caution">
    <text evidence="5">The sequence shown here is derived from an EMBL/GenBank/DDBJ whole genome shotgun (WGS) entry which is preliminary data.</text>
</comment>
<proteinExistence type="inferred from homology"/>
<dbReference type="Gene3D" id="1.10.150.170">
    <property type="entry name" value="Putative methyltransferase TM0872, insert domain"/>
    <property type="match status" value="1"/>
</dbReference>
<dbReference type="NCBIfam" id="TIGR00006">
    <property type="entry name" value="16S rRNA (cytosine(1402)-N(4))-methyltransferase RsmH"/>
    <property type="match status" value="1"/>
</dbReference>
<dbReference type="SUPFAM" id="SSF53335">
    <property type="entry name" value="S-adenosyl-L-methionine-dependent methyltransferases"/>
    <property type="match status" value="1"/>
</dbReference>
<keyword evidence="3" id="KW-0808">Transferase</keyword>
<dbReference type="Pfam" id="PF01795">
    <property type="entry name" value="Methyltransf_5"/>
    <property type="match status" value="1"/>
</dbReference>
<dbReference type="Proteomes" id="UP001607303">
    <property type="component" value="Unassembled WGS sequence"/>
</dbReference>
<dbReference type="PANTHER" id="PTHR11265">
    <property type="entry name" value="S-ADENOSYL-METHYLTRANSFERASE MRAW"/>
    <property type="match status" value="1"/>
</dbReference>
<dbReference type="Pfam" id="PF20180">
    <property type="entry name" value="UQCC2_CBP6"/>
    <property type="match status" value="1"/>
</dbReference>
<evidence type="ECO:0000256" key="3">
    <source>
        <dbReference type="ARBA" id="ARBA00022679"/>
    </source>
</evidence>
<dbReference type="SUPFAM" id="SSF81799">
    <property type="entry name" value="Putative methyltransferase TM0872, insert domain"/>
    <property type="match status" value="1"/>
</dbReference>
<keyword evidence="4" id="KW-0949">S-adenosyl-L-methionine</keyword>
<comment type="similarity">
    <text evidence="1">Belongs to the methyltransferase superfamily. RsmH family.</text>
</comment>
<dbReference type="InterPro" id="IPR029063">
    <property type="entry name" value="SAM-dependent_MTases_sf"/>
</dbReference>
<keyword evidence="6" id="KW-1185">Reference proteome</keyword>
<reference evidence="5 6" key="1">
    <citation type="journal article" date="2024" name="Ann. Entomol. Soc. Am.">
        <title>Genomic analyses of the southern and eastern yellowjacket wasps (Hymenoptera: Vespidae) reveal evolutionary signatures of social life.</title>
        <authorList>
            <person name="Catto M.A."/>
            <person name="Caine P.B."/>
            <person name="Orr S.E."/>
            <person name="Hunt B.G."/>
            <person name="Goodisman M.A.D."/>
        </authorList>
    </citation>
    <scope>NUCLEOTIDE SEQUENCE [LARGE SCALE GENOMIC DNA]</scope>
    <source>
        <strain evidence="5">232</strain>
        <tissue evidence="5">Head and thorax</tissue>
    </source>
</reference>
<evidence type="ECO:0000256" key="2">
    <source>
        <dbReference type="ARBA" id="ARBA00022603"/>
    </source>
</evidence>